<organism evidence="1 2">
    <name type="scientific">Panicum virgatum</name>
    <name type="common">Blackwell switchgrass</name>
    <dbReference type="NCBI Taxonomy" id="38727"/>
    <lineage>
        <taxon>Eukaryota</taxon>
        <taxon>Viridiplantae</taxon>
        <taxon>Streptophyta</taxon>
        <taxon>Embryophyta</taxon>
        <taxon>Tracheophyta</taxon>
        <taxon>Spermatophyta</taxon>
        <taxon>Magnoliopsida</taxon>
        <taxon>Liliopsida</taxon>
        <taxon>Poales</taxon>
        <taxon>Poaceae</taxon>
        <taxon>PACMAD clade</taxon>
        <taxon>Panicoideae</taxon>
        <taxon>Panicodae</taxon>
        <taxon>Paniceae</taxon>
        <taxon>Panicinae</taxon>
        <taxon>Panicum</taxon>
        <taxon>Panicum sect. Hiantes</taxon>
    </lineage>
</organism>
<reference evidence="1" key="1">
    <citation type="submission" date="2020-05" db="EMBL/GenBank/DDBJ databases">
        <title>WGS assembly of Panicum virgatum.</title>
        <authorList>
            <person name="Lovell J.T."/>
            <person name="Jenkins J."/>
            <person name="Shu S."/>
            <person name="Juenger T.E."/>
            <person name="Schmutz J."/>
        </authorList>
    </citation>
    <scope>NUCLEOTIDE SEQUENCE</scope>
    <source>
        <strain evidence="1">AP13</strain>
    </source>
</reference>
<keyword evidence="2" id="KW-1185">Reference proteome</keyword>
<dbReference type="AlphaFoldDB" id="A0A8T0TZY5"/>
<proteinExistence type="predicted"/>
<comment type="caution">
    <text evidence="1">The sequence shown here is derived from an EMBL/GenBank/DDBJ whole genome shotgun (WGS) entry which is preliminary data.</text>
</comment>
<dbReference type="EMBL" id="CM029042">
    <property type="protein sequence ID" value="KAG2616300.1"/>
    <property type="molecule type" value="Genomic_DNA"/>
</dbReference>
<gene>
    <name evidence="1" type="ORF">PVAP13_3NG197495</name>
</gene>
<accession>A0A8T0TZY5</accession>
<protein>
    <submittedName>
        <fullName evidence="1">Uncharacterized protein</fullName>
    </submittedName>
</protein>
<evidence type="ECO:0000313" key="2">
    <source>
        <dbReference type="Proteomes" id="UP000823388"/>
    </source>
</evidence>
<sequence>MVMEFISTAASPRMEYFHGYKGFPSMLSYVYHHADVIQRHRINKDN</sequence>
<name>A0A8T0TZY5_PANVG</name>
<evidence type="ECO:0000313" key="1">
    <source>
        <dbReference type="EMBL" id="KAG2616300.1"/>
    </source>
</evidence>
<dbReference type="Proteomes" id="UP000823388">
    <property type="component" value="Chromosome 3N"/>
</dbReference>